<dbReference type="PANTHER" id="PTHR10672">
    <property type="entry name" value="ADDUCIN"/>
    <property type="match status" value="1"/>
</dbReference>
<dbReference type="SUPFAM" id="SSF53639">
    <property type="entry name" value="AraD/HMP-PK domain-like"/>
    <property type="match status" value="1"/>
</dbReference>
<accession>A0A1Y6BHM4</accession>
<dbReference type="Gene3D" id="3.40.225.10">
    <property type="entry name" value="Class II aldolase/adducin N-terminal domain"/>
    <property type="match status" value="1"/>
</dbReference>
<feature type="domain" description="Class II aldolase/adducin N-terminal" evidence="2">
    <location>
        <begin position="21"/>
        <end position="201"/>
    </location>
</feature>
<dbReference type="STRING" id="560819.SAMN05428998_10568"/>
<dbReference type="InterPro" id="IPR001303">
    <property type="entry name" value="Aldolase_II/adducin_N"/>
</dbReference>
<name>A0A1Y6BHM4_9PROT</name>
<protein>
    <submittedName>
        <fullName evidence="3">Ribulose-5-phosphate 4-epimerase/Fuculose-1-phosphate aldolase</fullName>
    </submittedName>
</protein>
<dbReference type="FunFam" id="3.40.225.10:FF:000013">
    <property type="entry name" value="Class II aldolase"/>
    <property type="match status" value="1"/>
</dbReference>
<evidence type="ECO:0000313" key="4">
    <source>
        <dbReference type="Proteomes" id="UP000192917"/>
    </source>
</evidence>
<dbReference type="GO" id="GO:0005856">
    <property type="term" value="C:cytoskeleton"/>
    <property type="evidence" value="ECO:0007669"/>
    <property type="project" value="TreeGrafter"/>
</dbReference>
<comment type="similarity">
    <text evidence="1">Belongs to the aldolase class II family.</text>
</comment>
<dbReference type="RefSeq" id="WP_085122086.1">
    <property type="nucleotide sequence ID" value="NZ_FWZX01000005.1"/>
</dbReference>
<dbReference type="GO" id="GO:0051015">
    <property type="term" value="F:actin filament binding"/>
    <property type="evidence" value="ECO:0007669"/>
    <property type="project" value="TreeGrafter"/>
</dbReference>
<organism evidence="3 4">
    <name type="scientific">Tistlia consotensis USBA 355</name>
    <dbReference type="NCBI Taxonomy" id="560819"/>
    <lineage>
        <taxon>Bacteria</taxon>
        <taxon>Pseudomonadati</taxon>
        <taxon>Pseudomonadota</taxon>
        <taxon>Alphaproteobacteria</taxon>
        <taxon>Rhodospirillales</taxon>
        <taxon>Rhodovibrionaceae</taxon>
        <taxon>Tistlia</taxon>
    </lineage>
</organism>
<evidence type="ECO:0000259" key="2">
    <source>
        <dbReference type="SMART" id="SM01007"/>
    </source>
</evidence>
<dbReference type="Pfam" id="PF00596">
    <property type="entry name" value="Aldolase_II"/>
    <property type="match status" value="1"/>
</dbReference>
<reference evidence="3 4" key="1">
    <citation type="submission" date="2017-04" db="EMBL/GenBank/DDBJ databases">
        <authorList>
            <person name="Afonso C.L."/>
            <person name="Miller P.J."/>
            <person name="Scott M.A."/>
            <person name="Spackman E."/>
            <person name="Goraichik I."/>
            <person name="Dimitrov K.M."/>
            <person name="Suarez D.L."/>
            <person name="Swayne D.E."/>
        </authorList>
    </citation>
    <scope>NUCLEOTIDE SEQUENCE [LARGE SCALE GENOMIC DNA]</scope>
    <source>
        <strain evidence="3 4">USBA 355</strain>
    </source>
</reference>
<evidence type="ECO:0000256" key="1">
    <source>
        <dbReference type="ARBA" id="ARBA00037961"/>
    </source>
</evidence>
<keyword evidence="4" id="KW-1185">Reference proteome</keyword>
<dbReference type="InterPro" id="IPR036409">
    <property type="entry name" value="Aldolase_II/adducin_N_sf"/>
</dbReference>
<dbReference type="Proteomes" id="UP000192917">
    <property type="component" value="Unassembled WGS sequence"/>
</dbReference>
<dbReference type="InterPro" id="IPR051017">
    <property type="entry name" value="Aldolase-II_Adducin_sf"/>
</dbReference>
<dbReference type="PANTHER" id="PTHR10672:SF3">
    <property type="entry name" value="PROTEIN HU-LI TAI SHAO"/>
    <property type="match status" value="1"/>
</dbReference>
<gene>
    <name evidence="3" type="ORF">SAMN05428998_10568</name>
</gene>
<dbReference type="NCBIfam" id="NF005451">
    <property type="entry name" value="PRK07044.1"/>
    <property type="match status" value="1"/>
</dbReference>
<proteinExistence type="inferred from homology"/>
<sequence>MTDLAEARPARWSAEEWQRRVELAACYRLVARYGMTDLVYTHISARVPGTRDQFLINGYGLLFEEITASSLVKIDLDGRPVEDSDWEVNPAGFTIHSAIHQQRHDAECVVHTHTVAGMAVAAQQEGLLPINQMSMQFHGRLAYHDYEGIALDLDERGRLQRDLGDKPCMILRNHGLLTVGVTVGEAFSLMYYLNKACELQVAALAGGRPLVIPSDNVCAHAAGQFDVGTPTAGQLEWTALLRRLDREEPDYKT</sequence>
<dbReference type="EMBL" id="FWZX01000005">
    <property type="protein sequence ID" value="SMF12193.1"/>
    <property type="molecule type" value="Genomic_DNA"/>
</dbReference>
<dbReference type="SMART" id="SM01007">
    <property type="entry name" value="Aldolase_II"/>
    <property type="match status" value="1"/>
</dbReference>
<dbReference type="AlphaFoldDB" id="A0A1Y6BHM4"/>
<evidence type="ECO:0000313" key="3">
    <source>
        <dbReference type="EMBL" id="SMF12193.1"/>
    </source>
</evidence>